<evidence type="ECO:0000313" key="3">
    <source>
        <dbReference type="Proteomes" id="UP000314294"/>
    </source>
</evidence>
<organism evidence="2 3">
    <name type="scientific">Liparis tanakae</name>
    <name type="common">Tanaka's snailfish</name>
    <dbReference type="NCBI Taxonomy" id="230148"/>
    <lineage>
        <taxon>Eukaryota</taxon>
        <taxon>Metazoa</taxon>
        <taxon>Chordata</taxon>
        <taxon>Craniata</taxon>
        <taxon>Vertebrata</taxon>
        <taxon>Euteleostomi</taxon>
        <taxon>Actinopterygii</taxon>
        <taxon>Neopterygii</taxon>
        <taxon>Teleostei</taxon>
        <taxon>Neoteleostei</taxon>
        <taxon>Acanthomorphata</taxon>
        <taxon>Eupercaria</taxon>
        <taxon>Perciformes</taxon>
        <taxon>Cottioidei</taxon>
        <taxon>Cottales</taxon>
        <taxon>Liparidae</taxon>
        <taxon>Liparis</taxon>
    </lineage>
</organism>
<evidence type="ECO:0000256" key="1">
    <source>
        <dbReference type="SAM" id="MobiDB-lite"/>
    </source>
</evidence>
<feature type="compositionally biased region" description="Basic and acidic residues" evidence="1">
    <location>
        <begin position="12"/>
        <end position="24"/>
    </location>
</feature>
<dbReference type="AlphaFoldDB" id="A0A4Z2I4T7"/>
<sequence length="84" mass="9675">MQIASQETPGDVEEKLAGRQREANEYNEQTFDPEWIDWVHTATRADDTTFSHYSTGHHQQRDPAAITFSHYSTGQHQQRDLAAM</sequence>
<keyword evidence="3" id="KW-1185">Reference proteome</keyword>
<proteinExistence type="predicted"/>
<dbReference type="Proteomes" id="UP000314294">
    <property type="component" value="Unassembled WGS sequence"/>
</dbReference>
<feature type="region of interest" description="Disordered" evidence="1">
    <location>
        <begin position="1"/>
        <end position="28"/>
    </location>
</feature>
<dbReference type="EMBL" id="SRLO01000132">
    <property type="protein sequence ID" value="TNN72840.1"/>
    <property type="molecule type" value="Genomic_DNA"/>
</dbReference>
<evidence type="ECO:0000313" key="2">
    <source>
        <dbReference type="EMBL" id="TNN72840.1"/>
    </source>
</evidence>
<protein>
    <submittedName>
        <fullName evidence="2">Uncharacterized protein</fullName>
    </submittedName>
</protein>
<comment type="caution">
    <text evidence="2">The sequence shown here is derived from an EMBL/GenBank/DDBJ whole genome shotgun (WGS) entry which is preliminary data.</text>
</comment>
<gene>
    <name evidence="2" type="ORF">EYF80_016951</name>
</gene>
<reference evidence="2 3" key="1">
    <citation type="submission" date="2019-03" db="EMBL/GenBank/DDBJ databases">
        <title>First draft genome of Liparis tanakae, snailfish: a comprehensive survey of snailfish specific genes.</title>
        <authorList>
            <person name="Kim W."/>
            <person name="Song I."/>
            <person name="Jeong J.-H."/>
            <person name="Kim D."/>
            <person name="Kim S."/>
            <person name="Ryu S."/>
            <person name="Song J.Y."/>
            <person name="Lee S.K."/>
        </authorList>
    </citation>
    <scope>NUCLEOTIDE SEQUENCE [LARGE SCALE GENOMIC DNA]</scope>
    <source>
        <tissue evidence="2">Muscle</tissue>
    </source>
</reference>
<accession>A0A4Z2I4T7</accession>
<name>A0A4Z2I4T7_9TELE</name>